<evidence type="ECO:0008006" key="4">
    <source>
        <dbReference type="Google" id="ProtNLM"/>
    </source>
</evidence>
<accession>A0A8S1K8Y2</accession>
<feature type="transmembrane region" description="Helical" evidence="1">
    <location>
        <begin position="14"/>
        <end position="32"/>
    </location>
</feature>
<comment type="caution">
    <text evidence="2">The sequence shown here is derived from an EMBL/GenBank/DDBJ whole genome shotgun (WGS) entry which is preliminary data.</text>
</comment>
<evidence type="ECO:0000313" key="3">
    <source>
        <dbReference type="Proteomes" id="UP000688137"/>
    </source>
</evidence>
<feature type="transmembrane region" description="Helical" evidence="1">
    <location>
        <begin position="81"/>
        <end position="103"/>
    </location>
</feature>
<sequence length="140" mass="16357">MNQVQQEQSAFDKVSLFTVVSLSLVSFLFYQFTSKPELYGGDGCIALRECAYFIVWLYIVYVIIICIMIQWKLSSNSKIKLYISGILLIGFIISNIFLIIQYFKNEPCNLLRYVIFWYLILMSITFLLFMSIVGAIIYMM</sequence>
<gene>
    <name evidence="2" type="ORF">PPRIM_AZ9-3.1.T0180288</name>
</gene>
<keyword evidence="1" id="KW-0812">Transmembrane</keyword>
<organism evidence="2 3">
    <name type="scientific">Paramecium primaurelia</name>
    <dbReference type="NCBI Taxonomy" id="5886"/>
    <lineage>
        <taxon>Eukaryota</taxon>
        <taxon>Sar</taxon>
        <taxon>Alveolata</taxon>
        <taxon>Ciliophora</taxon>
        <taxon>Intramacronucleata</taxon>
        <taxon>Oligohymenophorea</taxon>
        <taxon>Peniculida</taxon>
        <taxon>Parameciidae</taxon>
        <taxon>Paramecium</taxon>
    </lineage>
</organism>
<dbReference type="OMA" id="ALRECAY"/>
<dbReference type="Proteomes" id="UP000688137">
    <property type="component" value="Unassembled WGS sequence"/>
</dbReference>
<proteinExistence type="predicted"/>
<feature type="transmembrane region" description="Helical" evidence="1">
    <location>
        <begin position="52"/>
        <end position="69"/>
    </location>
</feature>
<keyword evidence="1" id="KW-1133">Transmembrane helix</keyword>
<feature type="transmembrane region" description="Helical" evidence="1">
    <location>
        <begin position="115"/>
        <end position="138"/>
    </location>
</feature>
<dbReference type="EMBL" id="CAJJDM010000014">
    <property type="protein sequence ID" value="CAD8051699.1"/>
    <property type="molecule type" value="Genomic_DNA"/>
</dbReference>
<keyword evidence="1" id="KW-0472">Membrane</keyword>
<keyword evidence="3" id="KW-1185">Reference proteome</keyword>
<dbReference type="AlphaFoldDB" id="A0A8S1K8Y2"/>
<protein>
    <recommendedName>
        <fullName evidence="4">Transmembrane protein</fullName>
    </recommendedName>
</protein>
<evidence type="ECO:0000313" key="2">
    <source>
        <dbReference type="EMBL" id="CAD8051699.1"/>
    </source>
</evidence>
<name>A0A8S1K8Y2_PARPR</name>
<reference evidence="2" key="1">
    <citation type="submission" date="2021-01" db="EMBL/GenBank/DDBJ databases">
        <authorList>
            <consortium name="Genoscope - CEA"/>
            <person name="William W."/>
        </authorList>
    </citation>
    <scope>NUCLEOTIDE SEQUENCE</scope>
</reference>
<evidence type="ECO:0000256" key="1">
    <source>
        <dbReference type="SAM" id="Phobius"/>
    </source>
</evidence>